<dbReference type="OrthoDB" id="29879at2759"/>
<keyword evidence="4 7" id="KW-1133">Transmembrane helix</keyword>
<evidence type="ECO:0000256" key="7">
    <source>
        <dbReference type="SAM" id="Phobius"/>
    </source>
</evidence>
<dbReference type="Gene3D" id="1.20.58.340">
    <property type="entry name" value="Magnesium transport protein CorA, transmembrane region"/>
    <property type="match status" value="2"/>
</dbReference>
<dbReference type="SUPFAM" id="SSF143865">
    <property type="entry name" value="CorA soluble domain-like"/>
    <property type="match status" value="1"/>
</dbReference>
<accession>A0A9W7DIK5</accession>
<reference evidence="8" key="1">
    <citation type="submission" date="2023-04" db="EMBL/GenBank/DDBJ databases">
        <title>Ambrosiozyma monospora NBRC 1965.</title>
        <authorList>
            <person name="Ichikawa N."/>
            <person name="Sato H."/>
            <person name="Tonouchi N."/>
        </authorList>
    </citation>
    <scope>NUCLEOTIDE SEQUENCE</scope>
    <source>
        <strain evidence="8">NBRC 1965</strain>
    </source>
</reference>
<feature type="compositionally biased region" description="Polar residues" evidence="6">
    <location>
        <begin position="352"/>
        <end position="364"/>
    </location>
</feature>
<evidence type="ECO:0000313" key="8">
    <source>
        <dbReference type="EMBL" id="GMG22312.1"/>
    </source>
</evidence>
<dbReference type="Proteomes" id="UP001165063">
    <property type="component" value="Unassembled WGS sequence"/>
</dbReference>
<feature type="region of interest" description="Disordered" evidence="6">
    <location>
        <begin position="1"/>
        <end position="39"/>
    </location>
</feature>
<dbReference type="FunFam" id="1.20.58.340:FF:000008">
    <property type="entry name" value="CorA family metal ion transporter"/>
    <property type="match status" value="1"/>
</dbReference>
<dbReference type="InterPro" id="IPR044089">
    <property type="entry name" value="Alr1-like"/>
</dbReference>
<feature type="region of interest" description="Disordered" evidence="6">
    <location>
        <begin position="343"/>
        <end position="408"/>
    </location>
</feature>
<dbReference type="AlphaFoldDB" id="A0A9W7DIK5"/>
<sequence>MNPQHLETSRSHSPAMSIASTHDVASLHSSISDDSKLNDHRHQVLTLPVRTDTRRLSENSAPSPVLRSTLHASLREDQLPSPALGQTPAQQQVQAVGKRSDLMLNSRDLRDRMNVLDDDSDDDDKNYLSKLQTSIGRHNSQQNAYAMGPSPPARAKTRTSSFSDQVKSFIRPREESVTGGILLGANNNNSSVNVNNGSSVNTKSPTSGNAGVTIVNTLNRTVSRASTKSDRSKKRRTSSSNTNRESVEIDSDLDSHASRDSQETEEDVCFPMLPEHIRIKGIDFDEIEEFIHEQREENEIILKREEELRNMGNSSTTSVQFGTGSIKYTSKYSASSTEKKQSAASLRYTPKSKANSTTSGSASITDEKVIESSSSSLADNNNVTFGNLPDMAESGVDRQSSPPDRFSFFSSENEETIHAPDFPSLVKPGQPFKSLFKNNANNDAIWWLDCVCPTDNEMKMLAKAFGIHPLTAEDIRMQETREKVELFKSYYFVCFHSFETDPESEDFLEPINVYIVVFREGILTFHFSPINHPANVRRRMRQLRDYVNVSADWLCYALIDDITDGFAPVIHAIEYEADAIEDSVFLTRENDFGTMLLKIGESRRKVMTLMRLLQGKADVIKMFAKRCQDEATRPLGSYTNLNGLGAGAMGAGMGAGAMGAGMGAAQPRADIALYLGDIQDHIITMFQSLMSYEKIFSRSHANYLAQLQVESFNSNNKVTEMLSKVTLLGTVLVPMNLVTGLFGMNVTVPGENQGNVKWWFGILGFVIGMVIVCLVGANYYLKSVEDSANNNNFSNARSIKSFGFGRKRNYNPGTGRTDRSLASLPTKFTRYGGDW</sequence>
<feature type="region of interest" description="Disordered" evidence="6">
    <location>
        <begin position="185"/>
        <end position="269"/>
    </location>
</feature>
<evidence type="ECO:0000256" key="1">
    <source>
        <dbReference type="ARBA" id="ARBA00004141"/>
    </source>
</evidence>
<dbReference type="GO" id="GO:0005886">
    <property type="term" value="C:plasma membrane"/>
    <property type="evidence" value="ECO:0007669"/>
    <property type="project" value="TreeGrafter"/>
</dbReference>
<feature type="transmembrane region" description="Helical" evidence="7">
    <location>
        <begin position="758"/>
        <end position="781"/>
    </location>
</feature>
<dbReference type="Gene3D" id="3.30.460.20">
    <property type="entry name" value="CorA soluble domain-like"/>
    <property type="match status" value="1"/>
</dbReference>
<evidence type="ECO:0000256" key="4">
    <source>
        <dbReference type="ARBA" id="ARBA00022989"/>
    </source>
</evidence>
<dbReference type="InterPro" id="IPR002523">
    <property type="entry name" value="MgTranspt_CorA/ZnTranspt_ZntB"/>
</dbReference>
<dbReference type="InterPro" id="IPR045863">
    <property type="entry name" value="CorA_TM1_TM2"/>
</dbReference>
<evidence type="ECO:0000256" key="3">
    <source>
        <dbReference type="ARBA" id="ARBA00022692"/>
    </source>
</evidence>
<dbReference type="GO" id="GO:0010961">
    <property type="term" value="P:intracellular magnesium ion homeostasis"/>
    <property type="evidence" value="ECO:0007669"/>
    <property type="project" value="TreeGrafter"/>
</dbReference>
<feature type="compositionally biased region" description="Basic and acidic residues" evidence="6">
    <location>
        <begin position="253"/>
        <end position="262"/>
    </location>
</feature>
<keyword evidence="9" id="KW-1185">Reference proteome</keyword>
<comment type="caution">
    <text evidence="8">The sequence shown here is derived from an EMBL/GenBank/DDBJ whole genome shotgun (WGS) entry which is preliminary data.</text>
</comment>
<evidence type="ECO:0000256" key="5">
    <source>
        <dbReference type="ARBA" id="ARBA00023136"/>
    </source>
</evidence>
<comment type="subcellular location">
    <subcellularLocation>
        <location evidence="1">Membrane</location>
        <topology evidence="1">Multi-pass membrane protein</topology>
    </subcellularLocation>
</comment>
<dbReference type="PANTHER" id="PTHR21535:SF55">
    <property type="entry name" value="MAGNESIUM TRANSPORTER ALR1-RELATED"/>
    <property type="match status" value="1"/>
</dbReference>
<evidence type="ECO:0000313" key="9">
    <source>
        <dbReference type="Proteomes" id="UP001165063"/>
    </source>
</evidence>
<dbReference type="PANTHER" id="PTHR21535">
    <property type="entry name" value="MAGNESIUM AND COBALT TRANSPORT PROTEIN/MITOCHONDRIAL IMPORT INNER MEMBRANE TRANSLOCASE SUBUNIT TIM8"/>
    <property type="match status" value="1"/>
</dbReference>
<dbReference type="InterPro" id="IPR045861">
    <property type="entry name" value="CorA_cytoplasmic_dom"/>
</dbReference>
<comment type="similarity">
    <text evidence="2">Belongs to the CorA metal ion transporter (MIT) (TC 1.A.35) family.</text>
</comment>
<feature type="region of interest" description="Disordered" evidence="6">
    <location>
        <begin position="141"/>
        <end position="165"/>
    </location>
</feature>
<keyword evidence="3 7" id="KW-0812">Transmembrane</keyword>
<dbReference type="EMBL" id="BSXU01000968">
    <property type="protein sequence ID" value="GMG22312.1"/>
    <property type="molecule type" value="Genomic_DNA"/>
</dbReference>
<dbReference type="SUPFAM" id="SSF144083">
    <property type="entry name" value="Magnesium transport protein CorA, transmembrane region"/>
    <property type="match status" value="1"/>
</dbReference>
<evidence type="ECO:0000256" key="2">
    <source>
        <dbReference type="ARBA" id="ARBA00009765"/>
    </source>
</evidence>
<dbReference type="Pfam" id="PF01544">
    <property type="entry name" value="CorA"/>
    <property type="match status" value="2"/>
</dbReference>
<name>A0A9W7DIK5_AMBMO</name>
<feature type="compositionally biased region" description="Polar residues" evidence="6">
    <location>
        <begin position="1"/>
        <end position="20"/>
    </location>
</feature>
<feature type="compositionally biased region" description="Polar residues" evidence="6">
    <location>
        <begin position="371"/>
        <end position="385"/>
    </location>
</feature>
<proteinExistence type="inferred from homology"/>
<protein>
    <submittedName>
        <fullName evidence="8">Unnamed protein product</fullName>
    </submittedName>
</protein>
<feature type="compositionally biased region" description="Polar residues" evidence="6">
    <location>
        <begin position="202"/>
        <end position="222"/>
    </location>
</feature>
<evidence type="ECO:0000256" key="6">
    <source>
        <dbReference type="SAM" id="MobiDB-lite"/>
    </source>
</evidence>
<dbReference type="GO" id="GO:0015095">
    <property type="term" value="F:magnesium ion transmembrane transporter activity"/>
    <property type="evidence" value="ECO:0007669"/>
    <property type="project" value="InterPro"/>
</dbReference>
<feature type="compositionally biased region" description="Low complexity" evidence="6">
    <location>
        <begin position="186"/>
        <end position="201"/>
    </location>
</feature>
<organism evidence="8 9">
    <name type="scientific">Ambrosiozyma monospora</name>
    <name type="common">Yeast</name>
    <name type="synonym">Endomycopsis monosporus</name>
    <dbReference type="NCBI Taxonomy" id="43982"/>
    <lineage>
        <taxon>Eukaryota</taxon>
        <taxon>Fungi</taxon>
        <taxon>Dikarya</taxon>
        <taxon>Ascomycota</taxon>
        <taxon>Saccharomycotina</taxon>
        <taxon>Pichiomycetes</taxon>
        <taxon>Pichiales</taxon>
        <taxon>Pichiaceae</taxon>
        <taxon>Ambrosiozyma</taxon>
    </lineage>
</organism>
<gene>
    <name evidence="8" type="ORF">Amon01_000259600</name>
</gene>
<dbReference type="CDD" id="cd12829">
    <property type="entry name" value="Alr1p-like"/>
    <property type="match status" value="1"/>
</dbReference>
<keyword evidence="5 7" id="KW-0472">Membrane</keyword>
<feature type="transmembrane region" description="Helical" evidence="7">
    <location>
        <begin position="725"/>
        <end position="746"/>
    </location>
</feature>